<evidence type="ECO:0000256" key="1">
    <source>
        <dbReference type="SAM" id="MobiDB-lite"/>
    </source>
</evidence>
<feature type="compositionally biased region" description="Low complexity" evidence="1">
    <location>
        <begin position="103"/>
        <end position="119"/>
    </location>
</feature>
<accession>A0A183UPE1</accession>
<protein>
    <submittedName>
        <fullName evidence="6">Ground-like domain-containing protein</fullName>
    </submittedName>
</protein>
<sequence length="195" mass="20011">MINYCITLLAIFAPAYVSACGCACPVCAPLPPPCPPPIVCPPMVCPPPIPCPPPMPAICPPIDPCMSGGMSPMSGGYSTGGGGYSTGGYSAGGGGYATGGYAARQRPSSGPSSGFAASARGGGYPGRARKLRSVIEQLSTMSSDTTESKMAVQKAAENHFHKTFNVLCAKGDFAYFAYTETFCQITKADTTCYAF</sequence>
<dbReference type="Pfam" id="PF04155">
    <property type="entry name" value="Ground-like"/>
    <property type="match status" value="1"/>
</dbReference>
<keyword evidence="5" id="KW-1185">Reference proteome</keyword>
<feature type="region of interest" description="Disordered" evidence="1">
    <location>
        <begin position="103"/>
        <end position="124"/>
    </location>
</feature>
<feature type="domain" description="Ground-like" evidence="3">
    <location>
        <begin position="129"/>
        <end position="195"/>
    </location>
</feature>
<dbReference type="EMBL" id="UYWY01020476">
    <property type="protein sequence ID" value="VDM41682.1"/>
    <property type="molecule type" value="Genomic_DNA"/>
</dbReference>
<keyword evidence="2" id="KW-0732">Signal</keyword>
<reference evidence="6" key="1">
    <citation type="submission" date="2016-06" db="UniProtKB">
        <authorList>
            <consortium name="WormBaseParasite"/>
        </authorList>
    </citation>
    <scope>IDENTIFICATION</scope>
</reference>
<evidence type="ECO:0000313" key="5">
    <source>
        <dbReference type="Proteomes" id="UP000050794"/>
    </source>
</evidence>
<feature type="chain" id="PRO_5044553318" evidence="2">
    <location>
        <begin position="20"/>
        <end position="195"/>
    </location>
</feature>
<evidence type="ECO:0000313" key="6">
    <source>
        <dbReference type="WBParaSite" id="TCNE_0001036101-mRNA-1"/>
    </source>
</evidence>
<proteinExistence type="predicted"/>
<gene>
    <name evidence="4" type="ORF">TCNE_LOCUS10361</name>
</gene>
<name>A0A183UPE1_TOXCA</name>
<evidence type="ECO:0000313" key="4">
    <source>
        <dbReference type="EMBL" id="VDM41682.1"/>
    </source>
</evidence>
<evidence type="ECO:0000259" key="3">
    <source>
        <dbReference type="Pfam" id="PF04155"/>
    </source>
</evidence>
<organism evidence="5 6">
    <name type="scientific">Toxocara canis</name>
    <name type="common">Canine roundworm</name>
    <dbReference type="NCBI Taxonomy" id="6265"/>
    <lineage>
        <taxon>Eukaryota</taxon>
        <taxon>Metazoa</taxon>
        <taxon>Ecdysozoa</taxon>
        <taxon>Nematoda</taxon>
        <taxon>Chromadorea</taxon>
        <taxon>Rhabditida</taxon>
        <taxon>Spirurina</taxon>
        <taxon>Ascaridomorpha</taxon>
        <taxon>Ascaridoidea</taxon>
        <taxon>Toxocaridae</taxon>
        <taxon>Toxocara</taxon>
    </lineage>
</organism>
<feature type="signal peptide" evidence="2">
    <location>
        <begin position="1"/>
        <end position="19"/>
    </location>
</feature>
<dbReference type="AlphaFoldDB" id="A0A183UPE1"/>
<dbReference type="WBParaSite" id="TCNE_0001036101-mRNA-1">
    <property type="protein sequence ID" value="TCNE_0001036101-mRNA-1"/>
    <property type="gene ID" value="TCNE_0001036101"/>
</dbReference>
<evidence type="ECO:0000256" key="2">
    <source>
        <dbReference type="SAM" id="SignalP"/>
    </source>
</evidence>
<dbReference type="InterPro" id="IPR007284">
    <property type="entry name" value="Ground-like_dom"/>
</dbReference>
<reference evidence="4 5" key="2">
    <citation type="submission" date="2018-11" db="EMBL/GenBank/DDBJ databases">
        <authorList>
            <consortium name="Pathogen Informatics"/>
        </authorList>
    </citation>
    <scope>NUCLEOTIDE SEQUENCE [LARGE SCALE GENOMIC DNA]</scope>
</reference>
<dbReference type="Proteomes" id="UP000050794">
    <property type="component" value="Unassembled WGS sequence"/>
</dbReference>